<keyword evidence="2" id="KW-1133">Transmembrane helix</keyword>
<feature type="compositionally biased region" description="Polar residues" evidence="1">
    <location>
        <begin position="445"/>
        <end position="455"/>
    </location>
</feature>
<feature type="signal peptide" evidence="3">
    <location>
        <begin position="1"/>
        <end position="20"/>
    </location>
</feature>
<feature type="compositionally biased region" description="Basic and acidic residues" evidence="1">
    <location>
        <begin position="456"/>
        <end position="466"/>
    </location>
</feature>
<evidence type="ECO:0000313" key="5">
    <source>
        <dbReference type="EMBL" id="CAH1774442.1"/>
    </source>
</evidence>
<keyword evidence="2" id="KW-0812">Transmembrane</keyword>
<evidence type="ECO:0000259" key="4">
    <source>
        <dbReference type="Pfam" id="PF22494"/>
    </source>
</evidence>
<evidence type="ECO:0000256" key="2">
    <source>
        <dbReference type="SAM" id="Phobius"/>
    </source>
</evidence>
<gene>
    <name evidence="5" type="ORF">OFUS_LOCUS1901</name>
</gene>
<dbReference type="EMBL" id="CAIIXF020000001">
    <property type="protein sequence ID" value="CAH1774442.1"/>
    <property type="molecule type" value="Genomic_DNA"/>
</dbReference>
<sequence length="704" mass="78806">MPPMALLYLVLTCGVNKVSTNVGLSHVSTIYLPFMYTDSKPTFDIRQDAAAQSSYDAARGVVYTVGYSGVLHVIDVTNVNNLNIIHKLEFHDFYKLMATDVQVCGSYVAVTLQHKEILDNGTLRIYTAYNRMRENMNLLREETIGVFPTQLVFTKDCTILLTANEGRLTKSMLTHTPYHDAEGTISIIKFSTGDLGYGPATVKTLDFKRFNARSAEYVSKGVRFLYNGLEQTDLQSTFSQDMEPEYITINAAETKAYVCLQENNAVAMVDIATESIDEIHPLGYKDWSQYKLDASDVDGVRMYGYEVYGMYQPDNIKYFTWDDKEFIVSANEGDGKAYRVDSHGLTWSETIRGQVFSKESLIDDSVSEDLKRDLRDPKKLGNLVFSFKDGEVKDSATNKFSRFYTYGGRSFSIWDAQDLSLVFDSGSDVEEKHSERFPNIFNSHIESETHTPTTDMDTRSDDKGPEPETVEVVPIDERLYFFIGNERTSTIMIYSMGKGSTVPVFESIYRSGLTNSTWRDLYENREIGDIDLEDMLYIPYDQSPNCKPLLLVIGSVSGTMSLYEVTGLPEPTNPKCLTVTKEPPLTTKSTVTTEFTTPRSAFTSTTTATMTTTKTAQGTPSITDRIEVSSSNSPQQAVIIAVSLITAVVVVAIIGALLGFLYFRNRGDIRNMAALNKGVSSSSPFDNRTYMEFQNESASDIRKP</sequence>
<evidence type="ECO:0000256" key="3">
    <source>
        <dbReference type="SAM" id="SignalP"/>
    </source>
</evidence>
<proteinExistence type="predicted"/>
<evidence type="ECO:0000256" key="1">
    <source>
        <dbReference type="SAM" id="MobiDB-lite"/>
    </source>
</evidence>
<dbReference type="AlphaFoldDB" id="A0A8J1XQ89"/>
<dbReference type="InterPro" id="IPR055188">
    <property type="entry name" value="Choice_anch_I"/>
</dbReference>
<dbReference type="Pfam" id="PF22494">
    <property type="entry name" value="choice_anch_I"/>
    <property type="match status" value="1"/>
</dbReference>
<feature type="transmembrane region" description="Helical" evidence="2">
    <location>
        <begin position="637"/>
        <end position="663"/>
    </location>
</feature>
<evidence type="ECO:0000313" key="6">
    <source>
        <dbReference type="Proteomes" id="UP000749559"/>
    </source>
</evidence>
<name>A0A8J1XQ89_OWEFU</name>
<keyword evidence="6" id="KW-1185">Reference proteome</keyword>
<reference evidence="5" key="1">
    <citation type="submission" date="2022-03" db="EMBL/GenBank/DDBJ databases">
        <authorList>
            <person name="Martin C."/>
        </authorList>
    </citation>
    <scope>NUCLEOTIDE SEQUENCE</scope>
</reference>
<dbReference type="Proteomes" id="UP000749559">
    <property type="component" value="Unassembled WGS sequence"/>
</dbReference>
<dbReference type="InterPro" id="IPR011044">
    <property type="entry name" value="Quino_amine_DH_bsu"/>
</dbReference>
<keyword evidence="3" id="KW-0732">Signal</keyword>
<dbReference type="NCBIfam" id="NF038117">
    <property type="entry name" value="choice_anch_I"/>
    <property type="match status" value="1"/>
</dbReference>
<feature type="domain" description="Choice-of-anchor I" evidence="4">
    <location>
        <begin position="144"/>
        <end position="565"/>
    </location>
</feature>
<keyword evidence="2" id="KW-0472">Membrane</keyword>
<feature type="region of interest" description="Disordered" evidence="1">
    <location>
        <begin position="445"/>
        <end position="469"/>
    </location>
</feature>
<dbReference type="PANTHER" id="PTHR46928">
    <property type="entry name" value="MESENCHYME-SPECIFIC CELL SURFACE GLYCOPROTEIN"/>
    <property type="match status" value="1"/>
</dbReference>
<comment type="caution">
    <text evidence="5">The sequence shown here is derived from an EMBL/GenBank/DDBJ whole genome shotgun (WGS) entry which is preliminary data.</text>
</comment>
<organism evidence="5 6">
    <name type="scientific">Owenia fusiformis</name>
    <name type="common">Polychaete worm</name>
    <dbReference type="NCBI Taxonomy" id="6347"/>
    <lineage>
        <taxon>Eukaryota</taxon>
        <taxon>Metazoa</taxon>
        <taxon>Spiralia</taxon>
        <taxon>Lophotrochozoa</taxon>
        <taxon>Annelida</taxon>
        <taxon>Polychaeta</taxon>
        <taxon>Sedentaria</taxon>
        <taxon>Canalipalpata</taxon>
        <taxon>Sabellida</taxon>
        <taxon>Oweniida</taxon>
        <taxon>Oweniidae</taxon>
        <taxon>Owenia</taxon>
    </lineage>
</organism>
<dbReference type="SUPFAM" id="SSF50969">
    <property type="entry name" value="YVTN repeat-like/Quinoprotein amine dehydrogenase"/>
    <property type="match status" value="1"/>
</dbReference>
<dbReference type="OrthoDB" id="425936at2759"/>
<dbReference type="InterPro" id="IPR052956">
    <property type="entry name" value="Mesenchyme-surface_protein"/>
</dbReference>
<accession>A0A8J1XQ89</accession>
<feature type="chain" id="PRO_5043422741" description="Choice-of-anchor I domain-containing protein" evidence="3">
    <location>
        <begin position="21"/>
        <end position="704"/>
    </location>
</feature>
<protein>
    <recommendedName>
        <fullName evidence="4">Choice-of-anchor I domain-containing protein</fullName>
    </recommendedName>
</protein>
<dbReference type="PANTHER" id="PTHR46928:SF1">
    <property type="entry name" value="MESENCHYME-SPECIFIC CELL SURFACE GLYCOPROTEIN"/>
    <property type="match status" value="1"/>
</dbReference>